<dbReference type="Gene3D" id="3.30.40.10">
    <property type="entry name" value="Zinc/RING finger domain, C3HC4 (zinc finger)"/>
    <property type="match status" value="1"/>
</dbReference>
<evidence type="ECO:0000259" key="7">
    <source>
        <dbReference type="PROSITE" id="PS51382"/>
    </source>
</evidence>
<organism evidence="8 9">
    <name type="scientific">Pseudovirgaria hyperparasitica</name>
    <dbReference type="NCBI Taxonomy" id="470096"/>
    <lineage>
        <taxon>Eukaryota</taxon>
        <taxon>Fungi</taxon>
        <taxon>Dikarya</taxon>
        <taxon>Ascomycota</taxon>
        <taxon>Pezizomycotina</taxon>
        <taxon>Dothideomycetes</taxon>
        <taxon>Dothideomycetes incertae sedis</taxon>
        <taxon>Acrospermales</taxon>
        <taxon>Acrospermaceae</taxon>
        <taxon>Pseudovirgaria</taxon>
    </lineage>
</organism>
<dbReference type="SMART" id="SM00184">
    <property type="entry name" value="RING"/>
    <property type="match status" value="1"/>
</dbReference>
<sequence length="453" mass="51832">MKFGRVYQDHLENDGYPQHWIDTSISYRQLKKVIKRVEKELAEIGLDIETLKRLLQSAEKTRSVQQKDRQVQYSLNDGHDDNISSRPPETPFHPKLLIAVDDATGEPLDFGFTPETLQYLHEQAVLQKLTEVKIVDTAPDGAVQPPSIYDRGEAQPHRMVEIALTSDSEFFNILHKELNALESLQTEQETSLQSEVHDLSKAVSKVARPSRKIAKSDINQWRQIFQLYLESQIFFATHEQDHGAHSYAQASKNYQLFVKQVKDAGLASQFRKKESVQALERFFAINSEILKTLSFQELNHMALMKILKKFDKRTSFNVNGTFALAPPAKTLSRDIAQAVCFQVTTDLLAIVPQLDDYLCPVCCDITWRPVRLACSHVFCIRCLVVMQNEKKTMCPLCREKVLLQANTDNIDPALSNFLKEYFPNEVKAKQKSNEYQAGVDEYGEHFDEGCMIM</sequence>
<dbReference type="GO" id="GO:0008270">
    <property type="term" value="F:zinc ion binding"/>
    <property type="evidence" value="ECO:0007669"/>
    <property type="project" value="UniProtKB-KW"/>
</dbReference>
<dbReference type="InterPro" id="IPR013083">
    <property type="entry name" value="Znf_RING/FYVE/PHD"/>
</dbReference>
<dbReference type="InterPro" id="IPR004331">
    <property type="entry name" value="SPX_dom"/>
</dbReference>
<reference evidence="8" key="1">
    <citation type="journal article" date="2020" name="Stud. Mycol.">
        <title>101 Dothideomycetes genomes: a test case for predicting lifestyles and emergence of pathogens.</title>
        <authorList>
            <person name="Haridas S."/>
            <person name="Albert R."/>
            <person name="Binder M."/>
            <person name="Bloem J."/>
            <person name="Labutti K."/>
            <person name="Salamov A."/>
            <person name="Andreopoulos B."/>
            <person name="Baker S."/>
            <person name="Barry K."/>
            <person name="Bills G."/>
            <person name="Bluhm B."/>
            <person name="Cannon C."/>
            <person name="Castanera R."/>
            <person name="Culley D."/>
            <person name="Daum C."/>
            <person name="Ezra D."/>
            <person name="Gonzalez J."/>
            <person name="Henrissat B."/>
            <person name="Kuo A."/>
            <person name="Liang C."/>
            <person name="Lipzen A."/>
            <person name="Lutzoni F."/>
            <person name="Magnuson J."/>
            <person name="Mondo S."/>
            <person name="Nolan M."/>
            <person name="Ohm R."/>
            <person name="Pangilinan J."/>
            <person name="Park H.-J."/>
            <person name="Ramirez L."/>
            <person name="Alfaro M."/>
            <person name="Sun H."/>
            <person name="Tritt A."/>
            <person name="Yoshinaga Y."/>
            <person name="Zwiers L.-H."/>
            <person name="Turgeon B."/>
            <person name="Goodwin S."/>
            <person name="Spatafora J."/>
            <person name="Crous P."/>
            <person name="Grigoriev I."/>
        </authorList>
    </citation>
    <scope>NUCLEOTIDE SEQUENCE</scope>
    <source>
        <strain evidence="8">CBS 121739</strain>
    </source>
</reference>
<dbReference type="Proteomes" id="UP000799437">
    <property type="component" value="Unassembled WGS sequence"/>
</dbReference>
<dbReference type="PROSITE" id="PS51382">
    <property type="entry name" value="SPX"/>
    <property type="match status" value="1"/>
</dbReference>
<evidence type="ECO:0000256" key="3">
    <source>
        <dbReference type="ARBA" id="ARBA00022833"/>
    </source>
</evidence>
<gene>
    <name evidence="8" type="ORF">EJ05DRAFT_241044</name>
</gene>
<feature type="domain" description="SPX" evidence="7">
    <location>
        <begin position="1"/>
        <end position="324"/>
    </location>
</feature>
<protein>
    <submittedName>
        <fullName evidence="8">RING-14 protein</fullName>
    </submittedName>
</protein>
<dbReference type="InterPro" id="IPR017907">
    <property type="entry name" value="Znf_RING_CS"/>
</dbReference>
<dbReference type="AlphaFoldDB" id="A0A6A6WFG1"/>
<dbReference type="EMBL" id="ML996567">
    <property type="protein sequence ID" value="KAF2760730.1"/>
    <property type="molecule type" value="Genomic_DNA"/>
</dbReference>
<keyword evidence="9" id="KW-1185">Reference proteome</keyword>
<keyword evidence="2 4" id="KW-0863">Zinc-finger</keyword>
<name>A0A6A6WFG1_9PEZI</name>
<dbReference type="InterPro" id="IPR001841">
    <property type="entry name" value="Znf_RING"/>
</dbReference>
<accession>A0A6A6WFG1</accession>
<evidence type="ECO:0000256" key="2">
    <source>
        <dbReference type="ARBA" id="ARBA00022771"/>
    </source>
</evidence>
<evidence type="ECO:0000256" key="1">
    <source>
        <dbReference type="ARBA" id="ARBA00022723"/>
    </source>
</evidence>
<evidence type="ECO:0000259" key="6">
    <source>
        <dbReference type="PROSITE" id="PS50089"/>
    </source>
</evidence>
<keyword evidence="1" id="KW-0479">Metal-binding</keyword>
<feature type="region of interest" description="Disordered" evidence="5">
    <location>
        <begin position="60"/>
        <end position="89"/>
    </location>
</feature>
<evidence type="ECO:0000256" key="5">
    <source>
        <dbReference type="SAM" id="MobiDB-lite"/>
    </source>
</evidence>
<feature type="compositionally biased region" description="Basic and acidic residues" evidence="5">
    <location>
        <begin position="60"/>
        <end position="70"/>
    </location>
</feature>
<dbReference type="PROSITE" id="PS50089">
    <property type="entry name" value="ZF_RING_2"/>
    <property type="match status" value="1"/>
</dbReference>
<dbReference type="OrthoDB" id="5588846at2759"/>
<keyword evidence="3" id="KW-0862">Zinc</keyword>
<dbReference type="RefSeq" id="XP_033603181.1">
    <property type="nucleotide sequence ID" value="XM_033740057.1"/>
</dbReference>
<dbReference type="Pfam" id="PF03105">
    <property type="entry name" value="SPX"/>
    <property type="match status" value="1"/>
</dbReference>
<dbReference type="PANTHER" id="PTHR23327">
    <property type="entry name" value="RING FINGER PROTEIN 127"/>
    <property type="match status" value="1"/>
</dbReference>
<dbReference type="PANTHER" id="PTHR23327:SF51">
    <property type="entry name" value="TRANSCRIPTIONAL REGULATOR OF YEAST FORM ADHERENCE 3"/>
    <property type="match status" value="1"/>
</dbReference>
<proteinExistence type="predicted"/>
<evidence type="ECO:0000313" key="8">
    <source>
        <dbReference type="EMBL" id="KAF2760730.1"/>
    </source>
</evidence>
<dbReference type="SUPFAM" id="SSF57850">
    <property type="entry name" value="RING/U-box"/>
    <property type="match status" value="1"/>
</dbReference>
<dbReference type="Pfam" id="PF00097">
    <property type="entry name" value="zf-C3HC4"/>
    <property type="match status" value="1"/>
</dbReference>
<dbReference type="InterPro" id="IPR018957">
    <property type="entry name" value="Znf_C3HC4_RING-type"/>
</dbReference>
<dbReference type="PROSITE" id="PS00518">
    <property type="entry name" value="ZF_RING_1"/>
    <property type="match status" value="1"/>
</dbReference>
<feature type="domain" description="RING-type" evidence="6">
    <location>
        <begin position="359"/>
        <end position="398"/>
    </location>
</feature>
<evidence type="ECO:0000313" key="9">
    <source>
        <dbReference type="Proteomes" id="UP000799437"/>
    </source>
</evidence>
<dbReference type="GeneID" id="54481111"/>
<evidence type="ECO:0000256" key="4">
    <source>
        <dbReference type="PROSITE-ProRule" id="PRU00175"/>
    </source>
</evidence>